<evidence type="ECO:0000256" key="5">
    <source>
        <dbReference type="SAM" id="MobiDB-lite"/>
    </source>
</evidence>
<evidence type="ECO:0000256" key="4">
    <source>
        <dbReference type="ARBA" id="ARBA00023136"/>
    </source>
</evidence>
<proteinExistence type="predicted"/>
<comment type="subcellular location">
    <subcellularLocation>
        <location evidence="1">Membrane</location>
        <topology evidence="1">Multi-pass membrane protein</topology>
    </subcellularLocation>
</comment>
<dbReference type="RefSeq" id="WP_127930855.1">
    <property type="nucleotide sequence ID" value="NZ_SAUN01000001.1"/>
</dbReference>
<dbReference type="AlphaFoldDB" id="A0A438LXV7"/>
<dbReference type="OrthoDB" id="9808930at2"/>
<keyword evidence="4 6" id="KW-0472">Membrane</keyword>
<sequence>MTQDPAQPPPDDDATRYVAPSDVPPSQGSGPQQPGSQPGYGYGQQPGSQPGYGQQPGSQPGYGYGQQPGSQPGYGYGQQPGSQPGYGQQPPGHGQQAPGYGQPQSGGYGGQPGYGSAPHQPPGYGYAQAPGEPYIPGRFGPRPGTDDTTMAMLAHLLGLLASWLGPLIIYLMKKDESPYVRDQAAEALNFQITMFIGYAISGILVIVFIGALLLPVVWILSLIFHIQAAMATNKGQNYRYPFALRLIT</sequence>
<evidence type="ECO:0000313" key="8">
    <source>
        <dbReference type="Proteomes" id="UP000284824"/>
    </source>
</evidence>
<comment type="caution">
    <text evidence="7">The sequence shown here is derived from an EMBL/GenBank/DDBJ whole genome shotgun (WGS) entry which is preliminary data.</text>
</comment>
<dbReference type="InterPro" id="IPR019109">
    <property type="entry name" value="MamF_MmsF"/>
</dbReference>
<feature type="transmembrane region" description="Helical" evidence="6">
    <location>
        <begin position="192"/>
        <end position="224"/>
    </location>
</feature>
<accession>A0A438LXV7</accession>
<evidence type="ECO:0000256" key="1">
    <source>
        <dbReference type="ARBA" id="ARBA00004141"/>
    </source>
</evidence>
<feature type="transmembrane region" description="Helical" evidence="6">
    <location>
        <begin position="152"/>
        <end position="172"/>
    </location>
</feature>
<keyword evidence="2 6" id="KW-0812">Transmembrane</keyword>
<name>A0A438LXV7_9ACTN</name>
<feature type="compositionally biased region" description="Gly residues" evidence="5">
    <location>
        <begin position="60"/>
        <end position="78"/>
    </location>
</feature>
<feature type="region of interest" description="Disordered" evidence="5">
    <location>
        <begin position="1"/>
        <end position="142"/>
    </location>
</feature>
<keyword evidence="3 6" id="KW-1133">Transmembrane helix</keyword>
<evidence type="ECO:0000256" key="3">
    <source>
        <dbReference type="ARBA" id="ARBA00022989"/>
    </source>
</evidence>
<dbReference type="Pfam" id="PF09685">
    <property type="entry name" value="MamF_MmsF"/>
    <property type="match status" value="1"/>
</dbReference>
<protein>
    <recommendedName>
        <fullName evidence="9">Tic20 family protein</fullName>
    </recommendedName>
</protein>
<evidence type="ECO:0000256" key="6">
    <source>
        <dbReference type="SAM" id="Phobius"/>
    </source>
</evidence>
<evidence type="ECO:0000313" key="7">
    <source>
        <dbReference type="EMBL" id="RVX38187.1"/>
    </source>
</evidence>
<evidence type="ECO:0000256" key="2">
    <source>
        <dbReference type="ARBA" id="ARBA00022692"/>
    </source>
</evidence>
<feature type="compositionally biased region" description="Low complexity" evidence="5">
    <location>
        <begin position="79"/>
        <end position="103"/>
    </location>
</feature>
<keyword evidence="8" id="KW-1185">Reference proteome</keyword>
<reference evidence="7 8" key="1">
    <citation type="submission" date="2019-01" db="EMBL/GenBank/DDBJ databases">
        <title>Sequencing the genomes of 1000 actinobacteria strains.</title>
        <authorList>
            <person name="Klenk H.-P."/>
        </authorList>
    </citation>
    <scope>NUCLEOTIDE SEQUENCE [LARGE SCALE GENOMIC DNA]</scope>
    <source>
        <strain evidence="7 8">DSM 43925</strain>
    </source>
</reference>
<feature type="compositionally biased region" description="Low complexity" evidence="5">
    <location>
        <begin position="45"/>
        <end position="59"/>
    </location>
</feature>
<feature type="compositionally biased region" description="Low complexity" evidence="5">
    <location>
        <begin position="24"/>
        <end position="37"/>
    </location>
</feature>
<evidence type="ECO:0008006" key="9">
    <source>
        <dbReference type="Google" id="ProtNLM"/>
    </source>
</evidence>
<feature type="compositionally biased region" description="Gly residues" evidence="5">
    <location>
        <begin position="104"/>
        <end position="113"/>
    </location>
</feature>
<dbReference type="Proteomes" id="UP000284824">
    <property type="component" value="Unassembled WGS sequence"/>
</dbReference>
<organism evidence="7 8">
    <name type="scientific">Nonomuraea polychroma</name>
    <dbReference type="NCBI Taxonomy" id="46176"/>
    <lineage>
        <taxon>Bacteria</taxon>
        <taxon>Bacillati</taxon>
        <taxon>Actinomycetota</taxon>
        <taxon>Actinomycetes</taxon>
        <taxon>Streptosporangiales</taxon>
        <taxon>Streptosporangiaceae</taxon>
        <taxon>Nonomuraea</taxon>
    </lineage>
</organism>
<gene>
    <name evidence="7" type="ORF">EDD27_0480</name>
</gene>
<dbReference type="EMBL" id="SAUN01000001">
    <property type="protein sequence ID" value="RVX38187.1"/>
    <property type="molecule type" value="Genomic_DNA"/>
</dbReference>